<protein>
    <submittedName>
        <fullName evidence="2">Uncharacterized protein</fullName>
    </submittedName>
</protein>
<evidence type="ECO:0000313" key="3">
    <source>
        <dbReference type="Proteomes" id="UP000220768"/>
    </source>
</evidence>
<dbReference type="AlphaFoldDB" id="A0A2A6JIM5"/>
<feature type="region of interest" description="Disordered" evidence="1">
    <location>
        <begin position="62"/>
        <end position="99"/>
    </location>
</feature>
<keyword evidence="3" id="KW-1185">Reference proteome</keyword>
<reference evidence="2 3" key="1">
    <citation type="submission" date="2017-09" db="EMBL/GenBank/DDBJ databases">
        <title>Comparative genomics of rhizobia isolated from Phaseolus vulgaris in China.</title>
        <authorList>
            <person name="Tong W."/>
        </authorList>
    </citation>
    <scope>NUCLEOTIDE SEQUENCE [LARGE SCALE GENOMIC DNA]</scope>
    <source>
        <strain evidence="2 3">C5</strain>
    </source>
</reference>
<feature type="compositionally biased region" description="Basic and acidic residues" evidence="1">
    <location>
        <begin position="72"/>
        <end position="93"/>
    </location>
</feature>
<sequence length="99" mass="11377">MDTIGIIQVKRHAPLVLAIREPNGTIELPQSETPGERMHLRRQNCAMPSMMRRQMAKRKWTMNRLGPGSDGMRLERRLAPKQDLSTTHDERSMRSTPDA</sequence>
<evidence type="ECO:0000256" key="1">
    <source>
        <dbReference type="SAM" id="MobiDB-lite"/>
    </source>
</evidence>
<name>A0A2A6JIM5_9HYPH</name>
<accession>A0A2A6JIM5</accession>
<dbReference type="EMBL" id="NWSV01000001">
    <property type="protein sequence ID" value="PDT06349.1"/>
    <property type="molecule type" value="Genomic_DNA"/>
</dbReference>
<proteinExistence type="predicted"/>
<evidence type="ECO:0000313" key="2">
    <source>
        <dbReference type="EMBL" id="PDT06349.1"/>
    </source>
</evidence>
<organism evidence="2 3">
    <name type="scientific">Rhizobium chutanense</name>
    <dbReference type="NCBI Taxonomy" id="2035448"/>
    <lineage>
        <taxon>Bacteria</taxon>
        <taxon>Pseudomonadati</taxon>
        <taxon>Pseudomonadota</taxon>
        <taxon>Alphaproteobacteria</taxon>
        <taxon>Hyphomicrobiales</taxon>
        <taxon>Rhizobiaceae</taxon>
        <taxon>Rhizobium/Agrobacterium group</taxon>
        <taxon>Rhizobium</taxon>
    </lineage>
</organism>
<dbReference type="Proteomes" id="UP000220768">
    <property type="component" value="Unassembled WGS sequence"/>
</dbReference>
<gene>
    <name evidence="2" type="ORF">CO666_01685</name>
</gene>
<comment type="caution">
    <text evidence="2">The sequence shown here is derived from an EMBL/GenBank/DDBJ whole genome shotgun (WGS) entry which is preliminary data.</text>
</comment>